<dbReference type="GO" id="GO:0005886">
    <property type="term" value="C:plasma membrane"/>
    <property type="evidence" value="ECO:0007669"/>
    <property type="project" value="TreeGrafter"/>
</dbReference>
<feature type="transmembrane region" description="Helical" evidence="1">
    <location>
        <begin position="65"/>
        <end position="83"/>
    </location>
</feature>
<evidence type="ECO:0008006" key="4">
    <source>
        <dbReference type="Google" id="ProtNLM"/>
    </source>
</evidence>
<proteinExistence type="predicted"/>
<evidence type="ECO:0000256" key="1">
    <source>
        <dbReference type="SAM" id="Phobius"/>
    </source>
</evidence>
<sequence length="187" mass="20347">AHKTHCRYCSLEESPFPAVMATMHGQEETTLEAGPGRYQPEQSAVIQSHLWKRMPEKFMKGEPKVLGVVQILIATVNFSLEMIKMSATLTFSYHSHFVSVQDVSKILGPVMFIISGSLSVVAGVRTTKGLSPNILVFLLNILEFFIALSLAAFGCKVTCCNPGGVVFIMPSKPDKAEAASPAPFTEL</sequence>
<reference evidence="2" key="2">
    <citation type="submission" date="2025-08" db="UniProtKB">
        <authorList>
            <consortium name="Ensembl"/>
        </authorList>
    </citation>
    <scope>IDENTIFICATION</scope>
</reference>
<dbReference type="InterPro" id="IPR030417">
    <property type="entry name" value="MS4A"/>
</dbReference>
<keyword evidence="3" id="KW-1185">Reference proteome</keyword>
<protein>
    <recommendedName>
        <fullName evidence="4">Membrane spanning 4-domains A4A</fullName>
    </recommendedName>
</protein>
<accession>A0A673U4L8</accession>
<dbReference type="AlphaFoldDB" id="A0A673U4L8"/>
<keyword evidence="1" id="KW-0812">Transmembrane</keyword>
<dbReference type="Proteomes" id="UP000472268">
    <property type="component" value="Chromosome 11"/>
</dbReference>
<reference evidence="2 3" key="1">
    <citation type="submission" date="2019-05" db="EMBL/GenBank/DDBJ databases">
        <title>A Chromosome-scale Meerkat (S. suricatta) Genome Assembly.</title>
        <authorList>
            <person name="Dudchenko O."/>
            <person name="Lieberman Aiden E."/>
            <person name="Tung J."/>
            <person name="Barreiro L.B."/>
            <person name="Clutton-Brock T.H."/>
        </authorList>
    </citation>
    <scope>NUCLEOTIDE SEQUENCE [LARGE SCALE GENOMIC DNA]</scope>
</reference>
<keyword evidence="1" id="KW-1133">Transmembrane helix</keyword>
<feature type="transmembrane region" description="Helical" evidence="1">
    <location>
        <begin position="103"/>
        <end position="122"/>
    </location>
</feature>
<feature type="transmembrane region" description="Helical" evidence="1">
    <location>
        <begin position="134"/>
        <end position="153"/>
    </location>
</feature>
<dbReference type="PANTHER" id="PTHR23320:SF128">
    <property type="entry name" value="MEMBRANE-SPANNING 4-DOMAINS SUBFAMILY A MEMBER 4A"/>
    <property type="match status" value="1"/>
</dbReference>
<reference evidence="2" key="3">
    <citation type="submission" date="2025-09" db="UniProtKB">
        <authorList>
            <consortium name="Ensembl"/>
        </authorList>
    </citation>
    <scope>IDENTIFICATION</scope>
</reference>
<organism evidence="2 3">
    <name type="scientific">Suricata suricatta</name>
    <name type="common">Meerkat</name>
    <dbReference type="NCBI Taxonomy" id="37032"/>
    <lineage>
        <taxon>Eukaryota</taxon>
        <taxon>Metazoa</taxon>
        <taxon>Chordata</taxon>
        <taxon>Craniata</taxon>
        <taxon>Vertebrata</taxon>
        <taxon>Euteleostomi</taxon>
        <taxon>Mammalia</taxon>
        <taxon>Eutheria</taxon>
        <taxon>Laurasiatheria</taxon>
        <taxon>Carnivora</taxon>
        <taxon>Feliformia</taxon>
        <taxon>Herpestidae</taxon>
        <taxon>Suricata</taxon>
    </lineage>
</organism>
<dbReference type="Ensembl" id="ENSSSUT00005023323.1">
    <property type="protein sequence ID" value="ENSSSUP00005020393.1"/>
    <property type="gene ID" value="ENSSSUG00005013178.1"/>
</dbReference>
<keyword evidence="1" id="KW-0472">Membrane</keyword>
<evidence type="ECO:0000313" key="3">
    <source>
        <dbReference type="Proteomes" id="UP000472268"/>
    </source>
</evidence>
<name>A0A673U4L8_SURSU</name>
<dbReference type="GO" id="GO:0005794">
    <property type="term" value="C:Golgi apparatus"/>
    <property type="evidence" value="ECO:0007669"/>
    <property type="project" value="TreeGrafter"/>
</dbReference>
<dbReference type="PANTHER" id="PTHR23320">
    <property type="entry name" value="MEMBRANE-SPANNING 4-DOMAINS SUBFAMILY A MS4A -RELATED"/>
    <property type="match status" value="1"/>
</dbReference>
<gene>
    <name evidence="2" type="primary">LOC115271713</name>
</gene>
<evidence type="ECO:0000313" key="2">
    <source>
        <dbReference type="Ensembl" id="ENSSSUP00005020393.1"/>
    </source>
</evidence>